<evidence type="ECO:0000313" key="2">
    <source>
        <dbReference type="EMBL" id="KAF2550333.1"/>
    </source>
</evidence>
<evidence type="ECO:0000256" key="1">
    <source>
        <dbReference type="SAM" id="MobiDB-lite"/>
    </source>
</evidence>
<evidence type="ECO:0008006" key="4">
    <source>
        <dbReference type="Google" id="ProtNLM"/>
    </source>
</evidence>
<name>A0A8S9GX32_BRACR</name>
<feature type="compositionally biased region" description="Basic residues" evidence="1">
    <location>
        <begin position="1"/>
        <end position="10"/>
    </location>
</feature>
<evidence type="ECO:0000313" key="3">
    <source>
        <dbReference type="Proteomes" id="UP000712281"/>
    </source>
</evidence>
<protein>
    <recommendedName>
        <fullName evidence="4">NYN domain-containing protein</fullName>
    </recommendedName>
</protein>
<gene>
    <name evidence="2" type="ORF">F2Q68_00037104</name>
</gene>
<dbReference type="Proteomes" id="UP000712281">
    <property type="component" value="Unassembled WGS sequence"/>
</dbReference>
<feature type="region of interest" description="Disordered" evidence="1">
    <location>
        <begin position="1"/>
        <end position="93"/>
    </location>
</feature>
<proteinExistence type="predicted"/>
<feature type="compositionally biased region" description="Basic and acidic residues" evidence="1">
    <location>
        <begin position="11"/>
        <end position="21"/>
    </location>
</feature>
<accession>A0A8S9GX32</accession>
<dbReference type="AlphaFoldDB" id="A0A8S9GX32"/>
<comment type="caution">
    <text evidence="2">The sequence shown here is derived from an EMBL/GenBank/DDBJ whole genome shotgun (WGS) entry which is preliminary data.</text>
</comment>
<sequence>MGKNSKKKKEKPILSKEDKNAKKALKKKNQKERVKSKTERKEANRRKRVEEEDAQASPRSTASTSKKKKMKKSNESPTSKIKKAEKKRSKKLKKLEKLREPLILTKEEQDRIDELKSRPIIAWWDFENLSYPWVGVYKMILNKLRREGYTGKLELHAIVGYKGDKEPKQDKTFTMHYGDLNPRPTKGTKGDQKADNHMRKLINDFLEDEEMAPQNTLLITNDNGFREELDLLRAAGHGVLLATMQKSLIIKAGSHKVWFWKHEIVQQD</sequence>
<feature type="region of interest" description="Disordered" evidence="1">
    <location>
        <begin position="175"/>
        <end position="194"/>
    </location>
</feature>
<feature type="compositionally biased region" description="Basic residues" evidence="1">
    <location>
        <begin position="80"/>
        <end position="93"/>
    </location>
</feature>
<feature type="compositionally biased region" description="Basic and acidic residues" evidence="1">
    <location>
        <begin position="31"/>
        <end position="42"/>
    </location>
</feature>
<organism evidence="2 3">
    <name type="scientific">Brassica cretica</name>
    <name type="common">Mustard</name>
    <dbReference type="NCBI Taxonomy" id="69181"/>
    <lineage>
        <taxon>Eukaryota</taxon>
        <taxon>Viridiplantae</taxon>
        <taxon>Streptophyta</taxon>
        <taxon>Embryophyta</taxon>
        <taxon>Tracheophyta</taxon>
        <taxon>Spermatophyta</taxon>
        <taxon>Magnoliopsida</taxon>
        <taxon>eudicotyledons</taxon>
        <taxon>Gunneridae</taxon>
        <taxon>Pentapetalae</taxon>
        <taxon>rosids</taxon>
        <taxon>malvids</taxon>
        <taxon>Brassicales</taxon>
        <taxon>Brassicaceae</taxon>
        <taxon>Brassiceae</taxon>
        <taxon>Brassica</taxon>
    </lineage>
</organism>
<dbReference type="EMBL" id="QGKW02001988">
    <property type="protein sequence ID" value="KAF2550333.1"/>
    <property type="molecule type" value="Genomic_DNA"/>
</dbReference>
<reference evidence="2" key="1">
    <citation type="submission" date="2019-12" db="EMBL/GenBank/DDBJ databases">
        <title>Genome sequencing and annotation of Brassica cretica.</title>
        <authorList>
            <person name="Studholme D.J."/>
            <person name="Sarris P.F."/>
        </authorList>
    </citation>
    <scope>NUCLEOTIDE SEQUENCE</scope>
    <source>
        <strain evidence="2">PFS-001/15</strain>
        <tissue evidence="2">Leaf</tissue>
    </source>
</reference>